<dbReference type="Proteomes" id="UP001165135">
    <property type="component" value="Unassembled WGS sequence"/>
</dbReference>
<name>A0A9W6RQM5_9ACTN</name>
<dbReference type="AlphaFoldDB" id="A0A9W6RQM5"/>
<organism evidence="2 3">
    <name type="scientific">Actinoallomurus iriomotensis</name>
    <dbReference type="NCBI Taxonomy" id="478107"/>
    <lineage>
        <taxon>Bacteria</taxon>
        <taxon>Bacillati</taxon>
        <taxon>Actinomycetota</taxon>
        <taxon>Actinomycetes</taxon>
        <taxon>Streptosporangiales</taxon>
        <taxon>Thermomonosporaceae</taxon>
        <taxon>Actinoallomurus</taxon>
    </lineage>
</organism>
<evidence type="ECO:0000313" key="2">
    <source>
        <dbReference type="EMBL" id="GLY79978.1"/>
    </source>
</evidence>
<reference evidence="2" key="1">
    <citation type="submission" date="2023-03" db="EMBL/GenBank/DDBJ databases">
        <title>Actinoallomurus iriomotensis NBRC 103681.</title>
        <authorList>
            <person name="Ichikawa N."/>
            <person name="Sato H."/>
            <person name="Tonouchi N."/>
        </authorList>
    </citation>
    <scope>NUCLEOTIDE SEQUENCE</scope>
    <source>
        <strain evidence="2">NBRC 103681</strain>
    </source>
</reference>
<dbReference type="Pfam" id="PF01494">
    <property type="entry name" value="FAD_binding_3"/>
    <property type="match status" value="1"/>
</dbReference>
<dbReference type="GO" id="GO:0016829">
    <property type="term" value="F:lyase activity"/>
    <property type="evidence" value="ECO:0007669"/>
    <property type="project" value="UniProtKB-KW"/>
</dbReference>
<dbReference type="PANTHER" id="PTHR42685">
    <property type="entry name" value="GERANYLGERANYL DIPHOSPHATE REDUCTASE"/>
    <property type="match status" value="1"/>
</dbReference>
<evidence type="ECO:0000259" key="1">
    <source>
        <dbReference type="Pfam" id="PF01494"/>
    </source>
</evidence>
<dbReference type="PANTHER" id="PTHR42685:SF22">
    <property type="entry name" value="CONDITIONED MEDIUM FACTOR RECEPTOR 1"/>
    <property type="match status" value="1"/>
</dbReference>
<dbReference type="GO" id="GO:0071949">
    <property type="term" value="F:FAD binding"/>
    <property type="evidence" value="ECO:0007669"/>
    <property type="project" value="InterPro"/>
</dbReference>
<feature type="domain" description="FAD-binding" evidence="1">
    <location>
        <begin position="11"/>
        <end position="305"/>
    </location>
</feature>
<dbReference type="GO" id="GO:0016628">
    <property type="term" value="F:oxidoreductase activity, acting on the CH-CH group of donors, NAD or NADP as acceptor"/>
    <property type="evidence" value="ECO:0007669"/>
    <property type="project" value="InterPro"/>
</dbReference>
<dbReference type="EMBL" id="BSTJ01000013">
    <property type="protein sequence ID" value="GLY79978.1"/>
    <property type="molecule type" value="Genomic_DNA"/>
</dbReference>
<dbReference type="RefSeq" id="WP_285632252.1">
    <property type="nucleotide sequence ID" value="NZ_BSTJ01000013.1"/>
</dbReference>
<dbReference type="SUPFAM" id="SSF51905">
    <property type="entry name" value="FAD/NAD(P)-binding domain"/>
    <property type="match status" value="1"/>
</dbReference>
<sequence>MAGGIETSEPYDVVIVGAGPAGSSAALAAARAGANTLILDRSSFPRYKTCGGGLIGVTLASLPAGLDVPVRQEIVSATFSERGKDVRHRTSPTRILSLTDRTEFDHALLNGAVAEGAVVRHGVTVSSITEADSVVELATSQGPVRARYVVGADGSASRTARHVGVELGQVDLGLEVELDAAGVGDAWQGRIHIDWGPIPGSYAWVFPKGERLTVGVIARKGTPDRTRAYLKAFLREQGLRDQKVLHESGHLTRCRTPGSPLGRGRVLLCGDAAGLLEPWTREGISFAVRSGTMAGRTAARAARGELADAQGAYAAEVDSSLAREMRAGALFLTAFERHPRTMHRLLTRTPWGWRLFCRITLGETTLARIVRHRSARLALRLLASGRASDAE</sequence>
<protein>
    <submittedName>
        <fullName evidence="2">Hyaluronate lyase</fullName>
    </submittedName>
</protein>
<dbReference type="InterPro" id="IPR002938">
    <property type="entry name" value="FAD-bd"/>
</dbReference>
<evidence type="ECO:0000313" key="3">
    <source>
        <dbReference type="Proteomes" id="UP001165135"/>
    </source>
</evidence>
<comment type="caution">
    <text evidence="2">The sequence shown here is derived from an EMBL/GenBank/DDBJ whole genome shotgun (WGS) entry which is preliminary data.</text>
</comment>
<dbReference type="InterPro" id="IPR036188">
    <property type="entry name" value="FAD/NAD-bd_sf"/>
</dbReference>
<keyword evidence="2" id="KW-0456">Lyase</keyword>
<proteinExistence type="predicted"/>
<dbReference type="PRINTS" id="PR00420">
    <property type="entry name" value="RNGMNOXGNASE"/>
</dbReference>
<accession>A0A9W6RQM5</accession>
<dbReference type="InterPro" id="IPR050407">
    <property type="entry name" value="Geranylgeranyl_reductase"/>
</dbReference>
<dbReference type="Gene3D" id="3.50.50.60">
    <property type="entry name" value="FAD/NAD(P)-binding domain"/>
    <property type="match status" value="1"/>
</dbReference>
<dbReference type="InterPro" id="IPR011777">
    <property type="entry name" value="Geranylgeranyl_Rdtase_fam"/>
</dbReference>
<gene>
    <name evidence="2" type="ORF">Airi01_082450</name>
</gene>
<dbReference type="NCBIfam" id="TIGR02032">
    <property type="entry name" value="GG-red-SF"/>
    <property type="match status" value="1"/>
</dbReference>